<protein>
    <recommendedName>
        <fullName evidence="4">DUF4153 domain-containing protein</fullName>
    </recommendedName>
</protein>
<dbReference type="Proteomes" id="UP000004067">
    <property type="component" value="Unassembled WGS sequence"/>
</dbReference>
<dbReference type="HOGENOM" id="CLU_498644_0_0_9"/>
<comment type="caution">
    <text evidence="2">The sequence shown here is derived from an EMBL/GenBank/DDBJ whole genome shotgun (WGS) entry which is preliminary data.</text>
</comment>
<accession>F5RNK5</accession>
<dbReference type="AlphaFoldDB" id="F5RNK5"/>
<evidence type="ECO:0000313" key="3">
    <source>
        <dbReference type="Proteomes" id="UP000004067"/>
    </source>
</evidence>
<dbReference type="STRING" id="888060.HMPREF9081_1841"/>
<feature type="transmembrane region" description="Helical" evidence="1">
    <location>
        <begin position="64"/>
        <end position="82"/>
    </location>
</feature>
<organism evidence="2 3">
    <name type="scientific">Centipeda periodontii DSM 2778</name>
    <dbReference type="NCBI Taxonomy" id="888060"/>
    <lineage>
        <taxon>Bacteria</taxon>
        <taxon>Bacillati</taxon>
        <taxon>Bacillota</taxon>
        <taxon>Negativicutes</taxon>
        <taxon>Selenomonadales</taxon>
        <taxon>Selenomonadaceae</taxon>
        <taxon>Centipeda</taxon>
    </lineage>
</organism>
<feature type="transmembrane region" description="Helical" evidence="1">
    <location>
        <begin position="228"/>
        <end position="248"/>
    </location>
</feature>
<keyword evidence="3" id="KW-1185">Reference proteome</keyword>
<dbReference type="eggNOG" id="COG1835">
    <property type="taxonomic scope" value="Bacteria"/>
</dbReference>
<feature type="transmembrane region" description="Helical" evidence="1">
    <location>
        <begin position="264"/>
        <end position="283"/>
    </location>
</feature>
<dbReference type="InterPro" id="IPR025291">
    <property type="entry name" value="DUF4153"/>
</dbReference>
<sequence>MMAMNITIRILQLKGRAHELIHRFPVAVFWQAALFLVGAGIILLRPDLYAEGWHSDYFEHLVRLAPAVFGAWMMAVMFRLFTDVFPVKKSLLLHAASSAVLFLLLAYAWYGVENPSRHLIIGTQGIYLALAFLALFLLERTNKAPGLPALLFAAAFSIVTSILLSLGLILCVAAFWALIVTDADGWLPETTYLFSGLIAYGGWGLAAFLGALPSANARYQFPAATQKLLLYLFFPVYLLLLIVLYLYVGKIIGVGEMPVGTMNWYASFALLGFAFFFGTLAAQERLPLFSRFLKWGLLLFLPILAVQLYGVYLRYEAYGLTTLRYTSMICTFCGIYALAVAFLRRKPQQVYLCAAILALIFSLTPLNVVDVPLRSQEARLSQLLTEHNLMQDGQIIKRDDTPPTVVDEIIDIAFYLEQDASPLAAEVFDTKFNAMRASFYFYGEDFEELSIAGYRTLLPFDSNKITHEGVLVVPRTDGTEERIDLNPYAHILVQYGEQNEKSILSKELQNYETGNYLLHFDHIAVSRAEDGRVVWDSAKGFVLIR</sequence>
<feature type="transmembrane region" description="Helical" evidence="1">
    <location>
        <begin position="350"/>
        <end position="369"/>
    </location>
</feature>
<evidence type="ECO:0000256" key="1">
    <source>
        <dbReference type="SAM" id="Phobius"/>
    </source>
</evidence>
<feature type="transmembrane region" description="Helical" evidence="1">
    <location>
        <begin position="295"/>
        <end position="313"/>
    </location>
</feature>
<keyword evidence="1" id="KW-0472">Membrane</keyword>
<dbReference type="Pfam" id="PF13687">
    <property type="entry name" value="DUF4153"/>
    <property type="match status" value="1"/>
</dbReference>
<gene>
    <name evidence="2" type="ORF">HMPREF9081_1841</name>
</gene>
<feature type="transmembrane region" description="Helical" evidence="1">
    <location>
        <begin position="91"/>
        <end position="112"/>
    </location>
</feature>
<reference evidence="2 3" key="1">
    <citation type="submission" date="2011-04" db="EMBL/GenBank/DDBJ databases">
        <authorList>
            <person name="Muzny D."/>
            <person name="Qin X."/>
            <person name="Deng J."/>
            <person name="Jiang H."/>
            <person name="Liu Y."/>
            <person name="Qu J."/>
            <person name="Song X.-Z."/>
            <person name="Zhang L."/>
            <person name="Thornton R."/>
            <person name="Coyle M."/>
            <person name="Francisco L."/>
            <person name="Jackson L."/>
            <person name="Javaid M."/>
            <person name="Korchina V."/>
            <person name="Kovar C."/>
            <person name="Mata R."/>
            <person name="Mathew T."/>
            <person name="Ngo R."/>
            <person name="Nguyen L."/>
            <person name="Nguyen N."/>
            <person name="Okwuonu G."/>
            <person name="Ongeri F."/>
            <person name="Pham C."/>
            <person name="Simmons D."/>
            <person name="Wilczek-Boney K."/>
            <person name="Hale W."/>
            <person name="Jakkamsetti A."/>
            <person name="Pham P."/>
            <person name="Ruth R."/>
            <person name="San Lucas F."/>
            <person name="Warren J."/>
            <person name="Zhang J."/>
            <person name="Zhao Z."/>
            <person name="Zhou C."/>
            <person name="Zhu D."/>
            <person name="Lee S."/>
            <person name="Bess C."/>
            <person name="Blankenburg K."/>
            <person name="Forbes L."/>
            <person name="Fu Q."/>
            <person name="Gubbala S."/>
            <person name="Hirani K."/>
            <person name="Jayaseelan J.C."/>
            <person name="Lara F."/>
            <person name="Munidasa M."/>
            <person name="Palculict T."/>
            <person name="Patil S."/>
            <person name="Pu L.-L."/>
            <person name="Saada N."/>
            <person name="Tang L."/>
            <person name="Weissenberger G."/>
            <person name="Zhu Y."/>
            <person name="Hemphill L."/>
            <person name="Shang Y."/>
            <person name="Youmans B."/>
            <person name="Ayvaz T."/>
            <person name="Ross M."/>
            <person name="Santibanez J."/>
            <person name="Aqrawi P."/>
            <person name="Gross S."/>
            <person name="Joshi V."/>
            <person name="Fowler G."/>
            <person name="Nazareth L."/>
            <person name="Reid J."/>
            <person name="Worley K."/>
            <person name="Petrosino J."/>
            <person name="Highlander S."/>
            <person name="Gibbs R."/>
        </authorList>
    </citation>
    <scope>NUCLEOTIDE SEQUENCE [LARGE SCALE GENOMIC DNA]</scope>
    <source>
        <strain evidence="2 3">DSM 2778</strain>
    </source>
</reference>
<feature type="transmembrane region" description="Helical" evidence="1">
    <location>
        <begin position="325"/>
        <end position="343"/>
    </location>
</feature>
<keyword evidence="1" id="KW-0812">Transmembrane</keyword>
<feature type="transmembrane region" description="Helical" evidence="1">
    <location>
        <begin position="191"/>
        <end position="216"/>
    </location>
</feature>
<proteinExistence type="predicted"/>
<evidence type="ECO:0000313" key="2">
    <source>
        <dbReference type="EMBL" id="EGK58974.1"/>
    </source>
</evidence>
<keyword evidence="1" id="KW-1133">Transmembrane helix</keyword>
<name>F5RNK5_9FIRM</name>
<dbReference type="OrthoDB" id="1633591at2"/>
<dbReference type="EMBL" id="AFHQ01000042">
    <property type="protein sequence ID" value="EGK58974.1"/>
    <property type="molecule type" value="Genomic_DNA"/>
</dbReference>
<feature type="transmembrane region" description="Helical" evidence="1">
    <location>
        <begin position="118"/>
        <end position="138"/>
    </location>
</feature>
<evidence type="ECO:0008006" key="4">
    <source>
        <dbReference type="Google" id="ProtNLM"/>
    </source>
</evidence>
<feature type="transmembrane region" description="Helical" evidence="1">
    <location>
        <begin position="150"/>
        <end position="179"/>
    </location>
</feature>
<feature type="transmembrane region" description="Helical" evidence="1">
    <location>
        <begin position="20"/>
        <end position="44"/>
    </location>
</feature>